<reference evidence="3" key="2">
    <citation type="submission" date="2010-04" db="EMBL/GenBank/DDBJ databases">
        <title>Genome sequence of Salinibacter ruber M8.</title>
        <authorList>
            <consortium name="Genoscope"/>
        </authorList>
    </citation>
    <scope>NUCLEOTIDE SEQUENCE [LARGE SCALE GENOMIC DNA]</scope>
    <source>
        <strain evidence="3">M8</strain>
        <plasmid evidence="3">pSR61</plasmid>
    </source>
</reference>
<name>D5H4F7_SALRM</name>
<gene>
    <name evidence="2" type="ORF">SRM_p61041</name>
</gene>
<evidence type="ECO:0000313" key="2">
    <source>
        <dbReference type="EMBL" id="CBH22797.1"/>
    </source>
</evidence>
<dbReference type="KEGG" id="srm:SRM_p61041"/>
<dbReference type="AlphaFoldDB" id="D5H4F7"/>
<proteinExistence type="predicted"/>
<evidence type="ECO:0000313" key="3">
    <source>
        <dbReference type="Proteomes" id="UP000000933"/>
    </source>
</evidence>
<evidence type="ECO:0000256" key="1">
    <source>
        <dbReference type="SAM" id="MobiDB-lite"/>
    </source>
</evidence>
<geneLocation type="plasmid" evidence="2 3">
    <name>pSR61</name>
</geneLocation>
<protein>
    <submittedName>
        <fullName evidence="2">Uncharacterized protein</fullName>
    </submittedName>
</protein>
<dbReference type="Proteomes" id="UP000000933">
    <property type="component" value="Plasmid pSR61"/>
</dbReference>
<feature type="region of interest" description="Disordered" evidence="1">
    <location>
        <begin position="64"/>
        <end position="96"/>
    </location>
</feature>
<dbReference type="HOGENOM" id="CLU_2358092_0_0_10"/>
<keyword evidence="2" id="KW-0614">Plasmid</keyword>
<sequence length="96" mass="9943">MKASGQYPCGSGLSFEFTGSCLETDLTAGTAEPKGQGKGRDRPTDPGLRCLALTREDFGRLVEAVGSDPVASETAGGHGEEPKRSDPAAVGATRRF</sequence>
<dbReference type="EMBL" id="FP565812">
    <property type="protein sequence ID" value="CBH22797.1"/>
    <property type="molecule type" value="Genomic_DNA"/>
</dbReference>
<accession>D5H4F7</accession>
<organism evidence="2 3">
    <name type="scientific">Salinibacter ruber (strain M8)</name>
    <dbReference type="NCBI Taxonomy" id="761659"/>
    <lineage>
        <taxon>Bacteria</taxon>
        <taxon>Pseudomonadati</taxon>
        <taxon>Rhodothermota</taxon>
        <taxon>Rhodothermia</taxon>
        <taxon>Rhodothermales</taxon>
        <taxon>Salinibacteraceae</taxon>
        <taxon>Salinibacter</taxon>
    </lineage>
</organism>
<reference evidence="2 3" key="1">
    <citation type="journal article" date="2010" name="ISME J.">
        <title>Fine-scale evolution: genomic, phenotypic and ecological differentiation in two coexisting Salinibacter ruber strains.</title>
        <authorList>
            <person name="Pena A."/>
            <person name="Teeling H."/>
            <person name="Huerta-Cepas J."/>
            <person name="Santos F."/>
            <person name="Yarza P."/>
            <person name="Brito-Echeverria J."/>
            <person name="Lucio M."/>
            <person name="Schmitt-Kopplin P."/>
            <person name="Meseguer I."/>
            <person name="Schenowitz C."/>
            <person name="Dossat C."/>
            <person name="Barbe V."/>
            <person name="Dopazo J."/>
            <person name="Rossello-Mora R."/>
            <person name="Schuler M."/>
            <person name="Glockner F.O."/>
            <person name="Amann R."/>
            <person name="Gabaldon T."/>
            <person name="Anton J."/>
        </authorList>
    </citation>
    <scope>NUCLEOTIDE SEQUENCE [LARGE SCALE GENOMIC DNA]</scope>
    <source>
        <strain evidence="3">M8</strain>
        <plasmid evidence="2 3">pSR61</plasmid>
    </source>
</reference>
<feature type="region of interest" description="Disordered" evidence="1">
    <location>
        <begin position="27"/>
        <end position="47"/>
    </location>
</feature>